<organism evidence="3">
    <name type="scientific">Streptomyces lavendulae</name>
    <dbReference type="NCBI Taxonomy" id="1914"/>
    <lineage>
        <taxon>Bacteria</taxon>
        <taxon>Bacillati</taxon>
        <taxon>Actinomycetota</taxon>
        <taxon>Actinomycetes</taxon>
        <taxon>Kitasatosporales</taxon>
        <taxon>Streptomycetaceae</taxon>
        <taxon>Streptomyces</taxon>
    </lineage>
</organism>
<dbReference type="SUPFAM" id="SSF55753">
    <property type="entry name" value="Actin depolymerizing proteins"/>
    <property type="match status" value="1"/>
</dbReference>
<feature type="region of interest" description="Disordered" evidence="1">
    <location>
        <begin position="117"/>
        <end position="153"/>
    </location>
</feature>
<dbReference type="PROSITE" id="PS51263">
    <property type="entry name" value="ADF_H"/>
    <property type="match status" value="1"/>
</dbReference>
<reference evidence="3" key="1">
    <citation type="journal article" date="2008" name="J. Bacteriol.">
        <title>Characterization of the saframycin A gene cluster from Streptomyces lavendulae NRRL 11002 revealing a nonribosomal peptide synthetase system for assembling the unusual tetrapeptidyl skeleton in an iterative manner.</title>
        <authorList>
            <person name="Li L."/>
            <person name="Deng W."/>
            <person name="Song J."/>
            <person name="Ding W."/>
            <person name="Zhao Q.F."/>
            <person name="Peng C."/>
            <person name="Song W.W."/>
            <person name="Tang G.L."/>
            <person name="Liu W."/>
        </authorList>
    </citation>
    <scope>NUCLEOTIDE SEQUENCE</scope>
    <source>
        <strain evidence="3">NRRL 11002</strain>
    </source>
</reference>
<name>B0CN41_STRLA</name>
<dbReference type="Pfam" id="PF00241">
    <property type="entry name" value="Cofilin_ADF"/>
    <property type="match status" value="1"/>
</dbReference>
<evidence type="ECO:0000256" key="1">
    <source>
        <dbReference type="SAM" id="MobiDB-lite"/>
    </source>
</evidence>
<dbReference type="AlphaFoldDB" id="B0CN41"/>
<accession>B0CN41</accession>
<dbReference type="GO" id="GO:0003779">
    <property type="term" value="F:actin binding"/>
    <property type="evidence" value="ECO:0007669"/>
    <property type="project" value="InterPro"/>
</dbReference>
<evidence type="ECO:0000313" key="3">
    <source>
        <dbReference type="EMBL" id="ABI22147.1"/>
    </source>
</evidence>
<dbReference type="EMBL" id="DQ838002">
    <property type="protein sequence ID" value="ABI22147.1"/>
    <property type="molecule type" value="Genomic_DNA"/>
</dbReference>
<dbReference type="SMART" id="SM00102">
    <property type="entry name" value="ADF"/>
    <property type="match status" value="1"/>
</dbReference>
<dbReference type="InterPro" id="IPR029006">
    <property type="entry name" value="ADF-H/Gelsolin-like_dom_sf"/>
</dbReference>
<feature type="domain" description="ADF-H" evidence="2">
    <location>
        <begin position="21"/>
        <end position="151"/>
    </location>
</feature>
<proteinExistence type="predicted"/>
<sequence>MHSRCPATRLSATVTPIGTTTSSVLDAHAQAARDGLREKQSPHYVILTLSGDGSSISVEQQGPGDRYEFLDKLAGRSCRYGLCTVPSKMGETQVVFVRWTPVDAPAEEKTLYDSYEESARQALTAPQDVAPRTDRSEPQDLRGRRTPEATRGR</sequence>
<feature type="compositionally biased region" description="Basic and acidic residues" evidence="1">
    <location>
        <begin position="131"/>
        <end position="153"/>
    </location>
</feature>
<dbReference type="Gene3D" id="3.40.20.10">
    <property type="entry name" value="Severin"/>
    <property type="match status" value="1"/>
</dbReference>
<protein>
    <submittedName>
        <fullName evidence="3">Cofilin</fullName>
    </submittedName>
</protein>
<evidence type="ECO:0000259" key="2">
    <source>
        <dbReference type="PROSITE" id="PS51263"/>
    </source>
</evidence>
<dbReference type="InterPro" id="IPR002108">
    <property type="entry name" value="ADF-H"/>
</dbReference>